<dbReference type="Gene3D" id="1.10.530.10">
    <property type="match status" value="1"/>
</dbReference>
<keyword evidence="2" id="KW-1185">Reference proteome</keyword>
<organism evidence="1 2">
    <name type="scientific">Asticcacaulis biprosthecium C19</name>
    <dbReference type="NCBI Taxonomy" id="715226"/>
    <lineage>
        <taxon>Bacteria</taxon>
        <taxon>Pseudomonadati</taxon>
        <taxon>Pseudomonadota</taxon>
        <taxon>Alphaproteobacteria</taxon>
        <taxon>Caulobacterales</taxon>
        <taxon>Caulobacteraceae</taxon>
        <taxon>Asticcacaulis</taxon>
    </lineage>
</organism>
<name>F4QG26_9CAUL</name>
<accession>F4QG26</accession>
<reference evidence="2" key="1">
    <citation type="submission" date="2011-03" db="EMBL/GenBank/DDBJ databases">
        <title>Draft genome sequence of Brevundimonas diminuta.</title>
        <authorList>
            <person name="Brown P.J.B."/>
            <person name="Buechlein A."/>
            <person name="Hemmerich C."/>
            <person name="Brun Y.V."/>
        </authorList>
    </citation>
    <scope>NUCLEOTIDE SEQUENCE [LARGE SCALE GENOMIC DNA]</scope>
    <source>
        <strain evidence="2">C19</strain>
    </source>
</reference>
<sequence>MLHFFGQDAGLRFLEGYALRPYLPASLLVPDAAASNGRIFFTSGGRPRTVGEVFDRLRLAGLGRL</sequence>
<proteinExistence type="predicted"/>
<protein>
    <submittedName>
        <fullName evidence="1">Uncharacterized protein</fullName>
    </submittedName>
</protein>
<evidence type="ECO:0000313" key="1">
    <source>
        <dbReference type="EMBL" id="EGF93837.1"/>
    </source>
</evidence>
<gene>
    <name evidence="1" type="ORF">ABI_00690</name>
</gene>
<dbReference type="EMBL" id="GL883076">
    <property type="protein sequence ID" value="EGF93837.1"/>
    <property type="molecule type" value="Genomic_DNA"/>
</dbReference>
<dbReference type="HOGENOM" id="CLU_2840219_0_0_5"/>
<evidence type="ECO:0000313" key="2">
    <source>
        <dbReference type="Proteomes" id="UP000006512"/>
    </source>
</evidence>
<dbReference type="AlphaFoldDB" id="F4QG26"/>
<dbReference type="Proteomes" id="UP000006512">
    <property type="component" value="Unassembled WGS sequence"/>
</dbReference>